<dbReference type="Gene3D" id="2.60.40.10">
    <property type="entry name" value="Immunoglobulins"/>
    <property type="match status" value="1"/>
</dbReference>
<dbReference type="InterPro" id="IPR036439">
    <property type="entry name" value="Dockerin_dom_sf"/>
</dbReference>
<dbReference type="GO" id="GO:0004553">
    <property type="term" value="F:hydrolase activity, hydrolyzing O-glycosyl compounds"/>
    <property type="evidence" value="ECO:0007669"/>
    <property type="project" value="InterPro"/>
</dbReference>
<name>A0A0F9AAM2_9ZZZZ</name>
<feature type="non-terminal residue" evidence="1">
    <location>
        <position position="1"/>
    </location>
</feature>
<comment type="caution">
    <text evidence="1">The sequence shown here is derived from an EMBL/GenBank/DDBJ whole genome shotgun (WGS) entry which is preliminary data.</text>
</comment>
<dbReference type="InterPro" id="IPR002105">
    <property type="entry name" value="Dockerin_1_rpt"/>
</dbReference>
<dbReference type="CDD" id="cd14254">
    <property type="entry name" value="Dockerin_II"/>
    <property type="match status" value="1"/>
</dbReference>
<evidence type="ECO:0008006" key="2">
    <source>
        <dbReference type="Google" id="ProtNLM"/>
    </source>
</evidence>
<evidence type="ECO:0000313" key="1">
    <source>
        <dbReference type="EMBL" id="KKK95265.1"/>
    </source>
</evidence>
<protein>
    <recommendedName>
        <fullName evidence="2">Dockerin domain-containing protein</fullName>
    </recommendedName>
</protein>
<gene>
    <name evidence="1" type="ORF">LCGC14_2674570</name>
</gene>
<dbReference type="GO" id="GO:0000272">
    <property type="term" value="P:polysaccharide catabolic process"/>
    <property type="evidence" value="ECO:0007669"/>
    <property type="project" value="InterPro"/>
</dbReference>
<organism evidence="1">
    <name type="scientific">marine sediment metagenome</name>
    <dbReference type="NCBI Taxonomy" id="412755"/>
    <lineage>
        <taxon>unclassified sequences</taxon>
        <taxon>metagenomes</taxon>
        <taxon>ecological metagenomes</taxon>
    </lineage>
</organism>
<dbReference type="EMBL" id="LAZR01046985">
    <property type="protein sequence ID" value="KKK95265.1"/>
    <property type="molecule type" value="Genomic_DNA"/>
</dbReference>
<sequence length="210" mass="22069">YYFRDISSGNHTVSVTKPSGYKVGYTLCYNKTTCHNNTPTNGGSVTVNVPAGGYADLWWHYTDITSPSVSITSPANGSTVSGTVSVTASASDNAGVTKVEFRLDDGLKRTDTVSPYTYSWDTKTVSNGSHTLQARAYDAAGNIGTSTTVTVTVTNQTSKPGDINGDGKVDIFDASILASRWGTADPDADLNGNGVVDIFDASILASNWEG</sequence>
<dbReference type="Pfam" id="PF00404">
    <property type="entry name" value="Dockerin_1"/>
    <property type="match status" value="1"/>
</dbReference>
<dbReference type="InterPro" id="IPR013783">
    <property type="entry name" value="Ig-like_fold"/>
</dbReference>
<reference evidence="1" key="1">
    <citation type="journal article" date="2015" name="Nature">
        <title>Complex archaea that bridge the gap between prokaryotes and eukaryotes.</title>
        <authorList>
            <person name="Spang A."/>
            <person name="Saw J.H."/>
            <person name="Jorgensen S.L."/>
            <person name="Zaremba-Niedzwiedzka K."/>
            <person name="Martijn J."/>
            <person name="Lind A.E."/>
            <person name="van Eijk R."/>
            <person name="Schleper C."/>
            <person name="Guy L."/>
            <person name="Ettema T.J."/>
        </authorList>
    </citation>
    <scope>NUCLEOTIDE SEQUENCE</scope>
</reference>
<dbReference type="SUPFAM" id="SSF63446">
    <property type="entry name" value="Type I dockerin domain"/>
    <property type="match status" value="1"/>
</dbReference>
<dbReference type="InterPro" id="IPR014756">
    <property type="entry name" value="Ig_E-set"/>
</dbReference>
<accession>A0A0F9AAM2</accession>
<dbReference type="SUPFAM" id="SSF81296">
    <property type="entry name" value="E set domains"/>
    <property type="match status" value="1"/>
</dbReference>
<dbReference type="Gene3D" id="1.10.1330.10">
    <property type="entry name" value="Dockerin domain"/>
    <property type="match status" value="1"/>
</dbReference>
<dbReference type="Pfam" id="PF17957">
    <property type="entry name" value="Big_7"/>
    <property type="match status" value="1"/>
</dbReference>
<dbReference type="AlphaFoldDB" id="A0A0F9AAM2"/>
<proteinExistence type="predicted"/>